<evidence type="ECO:0008006" key="5">
    <source>
        <dbReference type="Google" id="ProtNLM"/>
    </source>
</evidence>
<evidence type="ECO:0000313" key="3">
    <source>
        <dbReference type="EMBL" id="OGY25628.1"/>
    </source>
</evidence>
<evidence type="ECO:0000259" key="1">
    <source>
        <dbReference type="Pfam" id="PF00534"/>
    </source>
</evidence>
<name>A0A1G1WD60_9BACT</name>
<protein>
    <recommendedName>
        <fullName evidence="5">Glycosyl transferase family 1 domain-containing protein</fullName>
    </recommendedName>
</protein>
<dbReference type="PANTHER" id="PTHR45947">
    <property type="entry name" value="SULFOQUINOVOSYL TRANSFERASE SQD2"/>
    <property type="match status" value="1"/>
</dbReference>
<proteinExistence type="predicted"/>
<feature type="domain" description="Glycosyltransferase subfamily 4-like N-terminal" evidence="2">
    <location>
        <begin position="41"/>
        <end position="135"/>
    </location>
</feature>
<sequence>MIVNVISESIFFPKGHGVHTAFLNTVEMLKQAGIDVLINSNKKADITHIHTIGPYALIKLLSTKKKIVSAHLIPESFIGSLVAAKYWQFEAREYLRFFYNRANLVLAVAPLVKTRLQEIGVSRPVEILPNPVDANLFKEDIKLKTEGRKLLGLKPEDFVVIGVGQIQPRKGIEDFAIMASKLKSIKFVWVGGKPFKQLTVGDKEMNKILKNKPGNFLMPGSFSYNEMPKIYNAANAFFFPSYQENAPMAIIEAASCSLPLVLRDIKEYKLLYKNGYLPGDTVESFTMIIKKLLVDKDYYHHAKKDSRILSSKFSFDILADRLILLYNSVLGAK</sequence>
<dbReference type="Gene3D" id="3.40.50.2000">
    <property type="entry name" value="Glycogen Phosphorylase B"/>
    <property type="match status" value="2"/>
</dbReference>
<dbReference type="EMBL" id="MHCR01000013">
    <property type="protein sequence ID" value="OGY25628.1"/>
    <property type="molecule type" value="Genomic_DNA"/>
</dbReference>
<dbReference type="Pfam" id="PF13439">
    <property type="entry name" value="Glyco_transf_4"/>
    <property type="match status" value="1"/>
</dbReference>
<gene>
    <name evidence="3" type="ORF">A2134_00785</name>
</gene>
<dbReference type="Proteomes" id="UP000178162">
    <property type="component" value="Unassembled WGS sequence"/>
</dbReference>
<dbReference type="AlphaFoldDB" id="A0A1G1WD60"/>
<dbReference type="InterPro" id="IPR028098">
    <property type="entry name" value="Glyco_trans_4-like_N"/>
</dbReference>
<evidence type="ECO:0000259" key="2">
    <source>
        <dbReference type="Pfam" id="PF13439"/>
    </source>
</evidence>
<dbReference type="InterPro" id="IPR050194">
    <property type="entry name" value="Glycosyltransferase_grp1"/>
</dbReference>
<dbReference type="InterPro" id="IPR001296">
    <property type="entry name" value="Glyco_trans_1"/>
</dbReference>
<reference evidence="3 4" key="1">
    <citation type="journal article" date="2016" name="Nat. Commun.">
        <title>Thousands of microbial genomes shed light on interconnected biogeochemical processes in an aquifer system.</title>
        <authorList>
            <person name="Anantharaman K."/>
            <person name="Brown C.T."/>
            <person name="Hug L.A."/>
            <person name="Sharon I."/>
            <person name="Castelle C.J."/>
            <person name="Probst A.J."/>
            <person name="Thomas B.C."/>
            <person name="Singh A."/>
            <person name="Wilkins M.J."/>
            <person name="Karaoz U."/>
            <person name="Brodie E.L."/>
            <person name="Williams K.H."/>
            <person name="Hubbard S.S."/>
            <person name="Banfield J.F."/>
        </authorList>
    </citation>
    <scope>NUCLEOTIDE SEQUENCE [LARGE SCALE GENOMIC DNA]</scope>
</reference>
<organism evidence="3 4">
    <name type="scientific">Candidatus Woykebacteria bacterium RBG_16_39_9b</name>
    <dbReference type="NCBI Taxonomy" id="1802595"/>
    <lineage>
        <taxon>Bacteria</taxon>
        <taxon>Candidatus Woykeibacteriota</taxon>
    </lineage>
</organism>
<dbReference type="PANTHER" id="PTHR45947:SF3">
    <property type="entry name" value="SULFOQUINOVOSYL TRANSFERASE SQD2"/>
    <property type="match status" value="1"/>
</dbReference>
<accession>A0A1G1WD60</accession>
<comment type="caution">
    <text evidence="3">The sequence shown here is derived from an EMBL/GenBank/DDBJ whole genome shotgun (WGS) entry which is preliminary data.</text>
</comment>
<dbReference type="STRING" id="1802595.A2134_00785"/>
<dbReference type="GO" id="GO:0016757">
    <property type="term" value="F:glycosyltransferase activity"/>
    <property type="evidence" value="ECO:0007669"/>
    <property type="project" value="InterPro"/>
</dbReference>
<dbReference type="Pfam" id="PF00534">
    <property type="entry name" value="Glycos_transf_1"/>
    <property type="match status" value="1"/>
</dbReference>
<evidence type="ECO:0000313" key="4">
    <source>
        <dbReference type="Proteomes" id="UP000178162"/>
    </source>
</evidence>
<dbReference type="SUPFAM" id="SSF53756">
    <property type="entry name" value="UDP-Glycosyltransferase/glycogen phosphorylase"/>
    <property type="match status" value="1"/>
</dbReference>
<feature type="domain" description="Glycosyl transferase family 1" evidence="1">
    <location>
        <begin position="148"/>
        <end position="306"/>
    </location>
</feature>